<accession>A0ABR1TPY9</accession>
<comment type="caution">
    <text evidence="1">The sequence shown here is derived from an EMBL/GenBank/DDBJ whole genome shotgun (WGS) entry which is preliminary data.</text>
</comment>
<dbReference type="Proteomes" id="UP001446871">
    <property type="component" value="Unassembled WGS sequence"/>
</dbReference>
<keyword evidence="2" id="KW-1185">Reference proteome</keyword>
<dbReference type="EMBL" id="JAQQWM010000009">
    <property type="protein sequence ID" value="KAK8047779.1"/>
    <property type="molecule type" value="Genomic_DNA"/>
</dbReference>
<protein>
    <submittedName>
        <fullName evidence="1">Uncharacterized protein</fullName>
    </submittedName>
</protein>
<proteinExistence type="predicted"/>
<sequence>MTVRSRYHHIRPTKIVHVGHSYGSFELKTPPLDFHGAVPSEMHAEERCGRCGHEGSFSSPKAALPSSSYSLDAYYAADLDPAAFGDGGSGVTWYLGSSSLRRWPGGTDRDHGVHHEELTVGVAELIDLWLGGRGATGIRGSSNGCSQASARDLTVCAGDCSGADGLKSDRSKCKRCIRIAFRWKWPCSAATGHLMTLSTNATAGYAEMFAYRESHGL</sequence>
<organism evidence="1 2">
    <name type="scientific">Apiospora saccharicola</name>
    <dbReference type="NCBI Taxonomy" id="335842"/>
    <lineage>
        <taxon>Eukaryota</taxon>
        <taxon>Fungi</taxon>
        <taxon>Dikarya</taxon>
        <taxon>Ascomycota</taxon>
        <taxon>Pezizomycotina</taxon>
        <taxon>Sordariomycetes</taxon>
        <taxon>Xylariomycetidae</taxon>
        <taxon>Amphisphaeriales</taxon>
        <taxon>Apiosporaceae</taxon>
        <taxon>Apiospora</taxon>
    </lineage>
</organism>
<name>A0ABR1TPY9_9PEZI</name>
<evidence type="ECO:0000313" key="1">
    <source>
        <dbReference type="EMBL" id="KAK8047779.1"/>
    </source>
</evidence>
<gene>
    <name evidence="1" type="ORF">PG996_015843</name>
</gene>
<evidence type="ECO:0000313" key="2">
    <source>
        <dbReference type="Proteomes" id="UP001446871"/>
    </source>
</evidence>
<reference evidence="1 2" key="1">
    <citation type="submission" date="2023-01" db="EMBL/GenBank/DDBJ databases">
        <title>Analysis of 21 Apiospora genomes using comparative genomics revels a genus with tremendous synthesis potential of carbohydrate active enzymes and secondary metabolites.</title>
        <authorList>
            <person name="Sorensen T."/>
        </authorList>
    </citation>
    <scope>NUCLEOTIDE SEQUENCE [LARGE SCALE GENOMIC DNA]</scope>
    <source>
        <strain evidence="1 2">CBS 83171</strain>
    </source>
</reference>